<evidence type="ECO:0000256" key="2">
    <source>
        <dbReference type="ARBA" id="ARBA00023015"/>
    </source>
</evidence>
<evidence type="ECO:0000256" key="1">
    <source>
        <dbReference type="ARBA" id="ARBA00009437"/>
    </source>
</evidence>
<dbReference type="PRINTS" id="PR00039">
    <property type="entry name" value="HTHLYSR"/>
</dbReference>
<reference evidence="6" key="1">
    <citation type="submission" date="2020-01" db="EMBL/GenBank/DDBJ databases">
        <authorList>
            <person name="Chen W.-M."/>
        </authorList>
    </citation>
    <scope>NUCLEOTIDE SEQUENCE</scope>
    <source>
        <strain evidence="6">CYK-10</strain>
    </source>
</reference>
<dbReference type="InterPro" id="IPR005119">
    <property type="entry name" value="LysR_subst-bd"/>
</dbReference>
<dbReference type="GO" id="GO:0043565">
    <property type="term" value="F:sequence-specific DNA binding"/>
    <property type="evidence" value="ECO:0007669"/>
    <property type="project" value="TreeGrafter"/>
</dbReference>
<evidence type="ECO:0000256" key="4">
    <source>
        <dbReference type="ARBA" id="ARBA00023163"/>
    </source>
</evidence>
<organism evidence="6 7">
    <name type="scientific">Stagnihabitans tardus</name>
    <dbReference type="NCBI Taxonomy" id="2699202"/>
    <lineage>
        <taxon>Bacteria</taxon>
        <taxon>Pseudomonadati</taxon>
        <taxon>Pseudomonadota</taxon>
        <taxon>Alphaproteobacteria</taxon>
        <taxon>Rhodobacterales</taxon>
        <taxon>Paracoccaceae</taxon>
        <taxon>Stagnihabitans</taxon>
    </lineage>
</organism>
<proteinExistence type="inferred from homology"/>
<dbReference type="AlphaFoldDB" id="A0AAE4YCB2"/>
<dbReference type="Gene3D" id="1.10.10.10">
    <property type="entry name" value="Winged helix-like DNA-binding domain superfamily/Winged helix DNA-binding domain"/>
    <property type="match status" value="1"/>
</dbReference>
<keyword evidence="2" id="KW-0805">Transcription regulation</keyword>
<gene>
    <name evidence="6" type="ORF">GV832_20900</name>
</gene>
<dbReference type="PROSITE" id="PS50931">
    <property type="entry name" value="HTH_LYSR"/>
    <property type="match status" value="1"/>
</dbReference>
<dbReference type="SUPFAM" id="SSF53850">
    <property type="entry name" value="Periplasmic binding protein-like II"/>
    <property type="match status" value="1"/>
</dbReference>
<dbReference type="InterPro" id="IPR000847">
    <property type="entry name" value="LysR_HTH_N"/>
</dbReference>
<evidence type="ECO:0000313" key="6">
    <source>
        <dbReference type="EMBL" id="NBZ90046.1"/>
    </source>
</evidence>
<sequence length="297" mass="32530">MLAPRRFLPSVSSLLALEAVARLGTATAAADELALTHSAVSRQLKVLEEQISVPLFRREGKALILTPAGQDYVDTIRDYLQDLARASQRLASAGQSRAVNLAVLPAFGQHWLLPRLQGFVEAHPGITVNLSTRLAPFDFGRERFDAAIHYGKQDWQGVTYQQLDREAIMPMASERLIGARAEALRADPAALLDLPLLHLESRPGAWEDWFARRGVAAKGVSGGLFDQFSHLAEAAALGQGVALLPRFLATSEAYAHRLCALSPDYLALEGSYWLVRPEYRPASRALEKLSSWLAARA</sequence>
<evidence type="ECO:0000313" key="7">
    <source>
        <dbReference type="Proteomes" id="UP001193501"/>
    </source>
</evidence>
<comment type="caution">
    <text evidence="6">The sequence shown here is derived from an EMBL/GenBank/DDBJ whole genome shotgun (WGS) entry which is preliminary data.</text>
</comment>
<name>A0AAE4YCB2_9RHOB</name>
<keyword evidence="3" id="KW-0238">DNA-binding</keyword>
<keyword evidence="4" id="KW-0804">Transcription</keyword>
<keyword evidence="7" id="KW-1185">Reference proteome</keyword>
<dbReference type="PANTHER" id="PTHR30537:SF26">
    <property type="entry name" value="GLYCINE CLEAVAGE SYSTEM TRANSCRIPTIONAL ACTIVATOR"/>
    <property type="match status" value="1"/>
</dbReference>
<dbReference type="Gene3D" id="3.40.190.10">
    <property type="entry name" value="Periplasmic binding protein-like II"/>
    <property type="match status" value="2"/>
</dbReference>
<dbReference type="PANTHER" id="PTHR30537">
    <property type="entry name" value="HTH-TYPE TRANSCRIPTIONAL REGULATOR"/>
    <property type="match status" value="1"/>
</dbReference>
<dbReference type="GO" id="GO:0006351">
    <property type="term" value="P:DNA-templated transcription"/>
    <property type="evidence" value="ECO:0007669"/>
    <property type="project" value="TreeGrafter"/>
</dbReference>
<dbReference type="Pfam" id="PF03466">
    <property type="entry name" value="LysR_substrate"/>
    <property type="match status" value="1"/>
</dbReference>
<dbReference type="Proteomes" id="UP001193501">
    <property type="component" value="Unassembled WGS sequence"/>
</dbReference>
<dbReference type="InterPro" id="IPR058163">
    <property type="entry name" value="LysR-type_TF_proteobact-type"/>
</dbReference>
<dbReference type="InterPro" id="IPR036388">
    <property type="entry name" value="WH-like_DNA-bd_sf"/>
</dbReference>
<accession>A0AAE4YCB2</accession>
<evidence type="ECO:0000259" key="5">
    <source>
        <dbReference type="PROSITE" id="PS50931"/>
    </source>
</evidence>
<comment type="similarity">
    <text evidence="1">Belongs to the LysR transcriptional regulatory family.</text>
</comment>
<dbReference type="Pfam" id="PF00126">
    <property type="entry name" value="HTH_1"/>
    <property type="match status" value="1"/>
</dbReference>
<dbReference type="EMBL" id="JAABNR010000047">
    <property type="protein sequence ID" value="NBZ90046.1"/>
    <property type="molecule type" value="Genomic_DNA"/>
</dbReference>
<evidence type="ECO:0000256" key="3">
    <source>
        <dbReference type="ARBA" id="ARBA00023125"/>
    </source>
</evidence>
<dbReference type="GO" id="GO:0003700">
    <property type="term" value="F:DNA-binding transcription factor activity"/>
    <property type="evidence" value="ECO:0007669"/>
    <property type="project" value="InterPro"/>
</dbReference>
<dbReference type="InterPro" id="IPR036390">
    <property type="entry name" value="WH_DNA-bd_sf"/>
</dbReference>
<dbReference type="SUPFAM" id="SSF46785">
    <property type="entry name" value="Winged helix' DNA-binding domain"/>
    <property type="match status" value="1"/>
</dbReference>
<protein>
    <submittedName>
        <fullName evidence="6">LysR family transcriptional regulator</fullName>
    </submittedName>
</protein>
<dbReference type="RefSeq" id="WP_168776826.1">
    <property type="nucleotide sequence ID" value="NZ_JAABNR010000047.1"/>
</dbReference>
<feature type="domain" description="HTH lysR-type" evidence="5">
    <location>
        <begin position="9"/>
        <end position="66"/>
    </location>
</feature>